<reference evidence="7" key="1">
    <citation type="journal article" date="2013" name="Environ. Microbiol.">
        <title>Microbiota from the distal guts of lean and obese adolescents exhibit partial functional redundancy besides clear differences in community structure.</title>
        <authorList>
            <person name="Ferrer M."/>
            <person name="Ruiz A."/>
            <person name="Lanza F."/>
            <person name="Haange S.B."/>
            <person name="Oberbach A."/>
            <person name="Till H."/>
            <person name="Bargiela R."/>
            <person name="Campoy C."/>
            <person name="Segura M.T."/>
            <person name="Richter M."/>
            <person name="von Bergen M."/>
            <person name="Seifert J."/>
            <person name="Suarez A."/>
        </authorList>
    </citation>
    <scope>NUCLEOTIDE SEQUENCE</scope>
</reference>
<keyword evidence="5" id="KW-0238">DNA-binding</keyword>
<dbReference type="PANTHER" id="PTHR32182:SF0">
    <property type="entry name" value="DNA REPLICATION AND REPAIR PROTEIN RECF"/>
    <property type="match status" value="1"/>
</dbReference>
<dbReference type="EMBL" id="AJWZ01007585">
    <property type="protein sequence ID" value="EKC56495.1"/>
    <property type="molecule type" value="Genomic_DNA"/>
</dbReference>
<dbReference type="PROSITE" id="PS00617">
    <property type="entry name" value="RECF_1"/>
    <property type="match status" value="1"/>
</dbReference>
<evidence type="ECO:0000256" key="1">
    <source>
        <dbReference type="ARBA" id="ARBA00022490"/>
    </source>
</evidence>
<feature type="non-terminal residue" evidence="7">
    <location>
        <position position="219"/>
    </location>
</feature>
<organism evidence="7">
    <name type="scientific">human gut metagenome</name>
    <dbReference type="NCBI Taxonomy" id="408170"/>
    <lineage>
        <taxon>unclassified sequences</taxon>
        <taxon>metagenomes</taxon>
        <taxon>organismal metagenomes</taxon>
    </lineage>
</organism>
<keyword evidence="3" id="KW-0547">Nucleotide-binding</keyword>
<protein>
    <submittedName>
        <fullName evidence="7">DNA replication and repair protein RecF</fullName>
    </submittedName>
</protein>
<sequence>MRNFRNYDALNVTFAPDCNVIVGENAQGKTNLLEAIVYLSSARSPRARAEKELISFGKSECSIKANAFARNRDFLLEIALAAGRRRKILINKVPVKKGSDLSDVLGAVYFCPEDLLLIRDGAAARRKFMDDALCQLRARYAQALSDYHRAYEHKTRILRDSEEYPSLLDTLPEFDLRMAQSGAVIIYYRARFCERLKEYAGVAHRECSGGREELGVEYQ</sequence>
<dbReference type="GO" id="GO:0006260">
    <property type="term" value="P:DNA replication"/>
    <property type="evidence" value="ECO:0007669"/>
    <property type="project" value="UniProtKB-KW"/>
</dbReference>
<dbReference type="HAMAP" id="MF_00365">
    <property type="entry name" value="RecF"/>
    <property type="match status" value="1"/>
</dbReference>
<dbReference type="Gene3D" id="1.20.1050.90">
    <property type="entry name" value="RecF/RecN/SMC, N-terminal domain"/>
    <property type="match status" value="1"/>
</dbReference>
<dbReference type="SUPFAM" id="SSF52540">
    <property type="entry name" value="P-loop containing nucleoside triphosphate hydrolases"/>
    <property type="match status" value="1"/>
</dbReference>
<dbReference type="InterPro" id="IPR027417">
    <property type="entry name" value="P-loop_NTPase"/>
</dbReference>
<dbReference type="NCBIfam" id="TIGR00611">
    <property type="entry name" value="recf"/>
    <property type="match status" value="1"/>
</dbReference>
<dbReference type="GO" id="GO:0000731">
    <property type="term" value="P:DNA synthesis involved in DNA repair"/>
    <property type="evidence" value="ECO:0007669"/>
    <property type="project" value="TreeGrafter"/>
</dbReference>
<keyword evidence="1" id="KW-0963">Cytoplasm</keyword>
<dbReference type="GO" id="GO:0003697">
    <property type="term" value="F:single-stranded DNA binding"/>
    <property type="evidence" value="ECO:0007669"/>
    <property type="project" value="InterPro"/>
</dbReference>
<evidence type="ECO:0000256" key="3">
    <source>
        <dbReference type="ARBA" id="ARBA00022741"/>
    </source>
</evidence>
<dbReference type="GO" id="GO:0016887">
    <property type="term" value="F:ATP hydrolysis activity"/>
    <property type="evidence" value="ECO:0007669"/>
    <property type="project" value="InterPro"/>
</dbReference>
<evidence type="ECO:0000256" key="4">
    <source>
        <dbReference type="ARBA" id="ARBA00022840"/>
    </source>
</evidence>
<dbReference type="InterPro" id="IPR042174">
    <property type="entry name" value="RecF_2"/>
</dbReference>
<evidence type="ECO:0000313" key="7">
    <source>
        <dbReference type="EMBL" id="EKC56495.1"/>
    </source>
</evidence>
<dbReference type="AlphaFoldDB" id="K1SRP1"/>
<keyword evidence="4" id="KW-0067">ATP-binding</keyword>
<evidence type="ECO:0000259" key="6">
    <source>
        <dbReference type="Pfam" id="PF13476"/>
    </source>
</evidence>
<dbReference type="InterPro" id="IPR001238">
    <property type="entry name" value="DNA-binding_RecF"/>
</dbReference>
<evidence type="ECO:0000256" key="5">
    <source>
        <dbReference type="ARBA" id="ARBA00023125"/>
    </source>
</evidence>
<evidence type="ECO:0000256" key="2">
    <source>
        <dbReference type="ARBA" id="ARBA00022705"/>
    </source>
</evidence>
<dbReference type="InterPro" id="IPR038729">
    <property type="entry name" value="Rad50/SbcC_AAA"/>
</dbReference>
<proteinExistence type="inferred from homology"/>
<gene>
    <name evidence="7" type="ORF">OBE_11034</name>
</gene>
<dbReference type="Gene3D" id="3.40.50.300">
    <property type="entry name" value="P-loop containing nucleotide triphosphate hydrolases"/>
    <property type="match status" value="1"/>
</dbReference>
<name>K1SRP1_9ZZZZ</name>
<dbReference type="GO" id="GO:0006302">
    <property type="term" value="P:double-strand break repair"/>
    <property type="evidence" value="ECO:0007669"/>
    <property type="project" value="InterPro"/>
</dbReference>
<dbReference type="PANTHER" id="PTHR32182">
    <property type="entry name" value="DNA REPLICATION AND REPAIR PROTEIN RECF"/>
    <property type="match status" value="1"/>
</dbReference>
<accession>K1SRP1</accession>
<keyword evidence="2" id="KW-0235">DNA replication</keyword>
<dbReference type="GO" id="GO:0005524">
    <property type="term" value="F:ATP binding"/>
    <property type="evidence" value="ECO:0007669"/>
    <property type="project" value="UniProtKB-KW"/>
</dbReference>
<feature type="domain" description="Rad50/SbcC-type AAA" evidence="6">
    <location>
        <begin position="1"/>
        <end position="81"/>
    </location>
</feature>
<dbReference type="Pfam" id="PF13476">
    <property type="entry name" value="AAA_23"/>
    <property type="match status" value="1"/>
</dbReference>
<dbReference type="InterPro" id="IPR018078">
    <property type="entry name" value="DNA-binding_RecF_CS"/>
</dbReference>
<comment type="caution">
    <text evidence="7">The sequence shown here is derived from an EMBL/GenBank/DDBJ whole genome shotgun (WGS) entry which is preliminary data.</text>
</comment>